<evidence type="ECO:0000313" key="2">
    <source>
        <dbReference type="EMBL" id="MDS9992899.1"/>
    </source>
</evidence>
<keyword evidence="3" id="KW-1185">Reference proteome</keyword>
<feature type="chain" id="PRO_5047258281" description="Lipoprotein" evidence="1">
    <location>
        <begin position="25"/>
        <end position="160"/>
    </location>
</feature>
<dbReference type="PROSITE" id="PS51257">
    <property type="entry name" value="PROKAR_LIPOPROTEIN"/>
    <property type="match status" value="1"/>
</dbReference>
<sequence length="160" mass="16877">MAIARPILTSLALAAALVACKAQPAGSTVAAATAAPAQAAPAAAAPRCQDADFDTFLKRFSADIAVQEKATANPLTMIHIDPDAQPEPAPVTRNVPLAEVEWPVIPNLEAARKGGREVVVTQNAEGRQVLVRTPDTSDQQVYQFAQKPCWTLVKVDDQGL</sequence>
<protein>
    <recommendedName>
        <fullName evidence="4">Lipoprotein</fullName>
    </recommendedName>
</protein>
<proteinExistence type="predicted"/>
<evidence type="ECO:0000313" key="3">
    <source>
        <dbReference type="Proteomes" id="UP001260534"/>
    </source>
</evidence>
<evidence type="ECO:0000256" key="1">
    <source>
        <dbReference type="SAM" id="SignalP"/>
    </source>
</evidence>
<evidence type="ECO:0008006" key="4">
    <source>
        <dbReference type="Google" id="ProtNLM"/>
    </source>
</evidence>
<dbReference type="EMBL" id="JAQMHB010000001">
    <property type="protein sequence ID" value="MDS9992899.1"/>
    <property type="molecule type" value="Genomic_DNA"/>
</dbReference>
<comment type="caution">
    <text evidence="2">The sequence shown here is derived from an EMBL/GenBank/DDBJ whole genome shotgun (WGS) entry which is preliminary data.</text>
</comment>
<organism evidence="2 3">
    <name type="scientific">Xanthomonas hawaiiensis</name>
    <dbReference type="NCBI Taxonomy" id="3003247"/>
    <lineage>
        <taxon>Bacteria</taxon>
        <taxon>Pseudomonadati</taxon>
        <taxon>Pseudomonadota</taxon>
        <taxon>Gammaproteobacteria</taxon>
        <taxon>Lysobacterales</taxon>
        <taxon>Lysobacteraceae</taxon>
        <taxon>Xanthomonas</taxon>
    </lineage>
</organism>
<dbReference type="Proteomes" id="UP001260534">
    <property type="component" value="Unassembled WGS sequence"/>
</dbReference>
<reference evidence="2 3" key="1">
    <citation type="submission" date="2023-01" db="EMBL/GenBank/DDBJ databases">
        <title>Xanthomonas hawaiianensis sp. nov. isolated from Araceae family in Hawaii.</title>
        <authorList>
            <person name="Chunag S.-C."/>
            <person name="Dobhal S."/>
            <person name="Alvarez A."/>
            <person name="Arif M."/>
        </authorList>
    </citation>
    <scope>NUCLEOTIDE SEQUENCE [LARGE SCALE GENOMIC DNA]</scope>
    <source>
        <strain evidence="2 3">A2111</strain>
    </source>
</reference>
<name>A0ABU2I435_9XANT</name>
<feature type="signal peptide" evidence="1">
    <location>
        <begin position="1"/>
        <end position="24"/>
    </location>
</feature>
<dbReference type="RefSeq" id="WP_209229103.1">
    <property type="nucleotide sequence ID" value="NZ_JAGHXG010000003.1"/>
</dbReference>
<accession>A0ABU2I435</accession>
<gene>
    <name evidence="2" type="ORF">PNQ69_08955</name>
</gene>
<keyword evidence="1" id="KW-0732">Signal</keyword>